<sequence>MASETYDYESFDNTDHTMKQIADAIRHKGYGKDVREAIAQGFENLDKHLSNVEKELKQQDKKKSSMDDIFNSFGKKE</sequence>
<keyword evidence="2" id="KW-0436">Ligase</keyword>
<evidence type="ECO:0000313" key="2">
    <source>
        <dbReference type="EMBL" id="NME21908.1"/>
    </source>
</evidence>
<proteinExistence type="predicted"/>
<name>A0AAW9ZIF0_LIMRT</name>
<gene>
    <name evidence="2" type="ORF">HF865_04210</name>
</gene>
<feature type="compositionally biased region" description="Basic and acidic residues" evidence="1">
    <location>
        <begin position="54"/>
        <end position="66"/>
    </location>
</feature>
<feature type="region of interest" description="Disordered" evidence="1">
    <location>
        <begin position="54"/>
        <end position="77"/>
    </location>
</feature>
<dbReference type="Proteomes" id="UP000587270">
    <property type="component" value="Unassembled WGS sequence"/>
</dbReference>
<comment type="caution">
    <text evidence="2">The sequence shown here is derived from an EMBL/GenBank/DDBJ whole genome shotgun (WGS) entry which is preliminary data.</text>
</comment>
<dbReference type="GO" id="GO:0016874">
    <property type="term" value="F:ligase activity"/>
    <property type="evidence" value="ECO:0007669"/>
    <property type="project" value="UniProtKB-KW"/>
</dbReference>
<accession>A0AAW9ZIF0</accession>
<dbReference type="AlphaFoldDB" id="A0AAW9ZIF0"/>
<organism evidence="2 3">
    <name type="scientific">Limosilactobacillus reuteri</name>
    <name type="common">Lactobacillus reuteri</name>
    <dbReference type="NCBI Taxonomy" id="1598"/>
    <lineage>
        <taxon>Bacteria</taxon>
        <taxon>Bacillati</taxon>
        <taxon>Bacillota</taxon>
        <taxon>Bacilli</taxon>
        <taxon>Lactobacillales</taxon>
        <taxon>Lactobacillaceae</taxon>
        <taxon>Limosilactobacillus</taxon>
    </lineage>
</organism>
<evidence type="ECO:0000256" key="1">
    <source>
        <dbReference type="SAM" id="MobiDB-lite"/>
    </source>
</evidence>
<reference evidence="2 3" key="1">
    <citation type="submission" date="2020-04" db="EMBL/GenBank/DDBJ databases">
        <authorList>
            <person name="Hitch T.C.A."/>
            <person name="Wylensek D."/>
            <person name="Clavel T."/>
        </authorList>
    </citation>
    <scope>NUCLEOTIDE SEQUENCE [LARGE SCALE GENOMIC DNA]</scope>
    <source>
        <strain evidence="2 3">WCA-386-APC-4I</strain>
    </source>
</reference>
<protein>
    <submittedName>
        <fullName evidence="2">Formate--tetrahydrofolate ligase</fullName>
    </submittedName>
</protein>
<dbReference type="RefSeq" id="WP_170090700.1">
    <property type="nucleotide sequence ID" value="NZ_JABAFN010000010.1"/>
</dbReference>
<evidence type="ECO:0000313" key="3">
    <source>
        <dbReference type="Proteomes" id="UP000587270"/>
    </source>
</evidence>
<dbReference type="EMBL" id="JABAFN010000010">
    <property type="protein sequence ID" value="NME21908.1"/>
    <property type="molecule type" value="Genomic_DNA"/>
</dbReference>